<dbReference type="SUPFAM" id="SSF52922">
    <property type="entry name" value="TK C-terminal domain-like"/>
    <property type="match status" value="1"/>
</dbReference>
<dbReference type="PANTHER" id="PTHR43825">
    <property type="entry name" value="PYRUVATE DEHYDROGENASE E1 COMPONENT"/>
    <property type="match status" value="1"/>
</dbReference>
<dbReference type="AlphaFoldDB" id="A0A0F9GTI9"/>
<dbReference type="GO" id="GO:0016740">
    <property type="term" value="F:transferase activity"/>
    <property type="evidence" value="ECO:0007669"/>
    <property type="project" value="UniProtKB-KW"/>
</dbReference>
<keyword evidence="4" id="KW-0786">Thiamine pyrophosphate</keyword>
<evidence type="ECO:0000256" key="2">
    <source>
        <dbReference type="ARBA" id="ARBA00007131"/>
    </source>
</evidence>
<protein>
    <recommendedName>
        <fullName evidence="5">Transketolase-like pyrimidine-binding domain-containing protein</fullName>
    </recommendedName>
</protein>
<comment type="caution">
    <text evidence="6">The sequence shown here is derived from an EMBL/GenBank/DDBJ whole genome shotgun (WGS) entry which is preliminary data.</text>
</comment>
<comment type="similarity">
    <text evidence="2">Belongs to the transketolase family.</text>
</comment>
<dbReference type="Pfam" id="PF02779">
    <property type="entry name" value="Transket_pyr"/>
    <property type="match status" value="1"/>
</dbReference>
<accession>A0A0F9GTI9</accession>
<dbReference type="InterPro" id="IPR020826">
    <property type="entry name" value="Transketolase_BS"/>
</dbReference>
<dbReference type="Gene3D" id="3.40.50.970">
    <property type="match status" value="1"/>
</dbReference>
<dbReference type="InterPro" id="IPR051157">
    <property type="entry name" value="PDH/Transketolase"/>
</dbReference>
<dbReference type="CDD" id="cd07033">
    <property type="entry name" value="TPP_PYR_DXS_TK_like"/>
    <property type="match status" value="1"/>
</dbReference>
<dbReference type="InterPro" id="IPR009014">
    <property type="entry name" value="Transketo_C/PFOR_II"/>
</dbReference>
<dbReference type="EMBL" id="LAZR01017022">
    <property type="protein sequence ID" value="KKM02109.1"/>
    <property type="molecule type" value="Genomic_DNA"/>
</dbReference>
<organism evidence="6">
    <name type="scientific">marine sediment metagenome</name>
    <dbReference type="NCBI Taxonomy" id="412755"/>
    <lineage>
        <taxon>unclassified sequences</taxon>
        <taxon>metagenomes</taxon>
        <taxon>ecological metagenomes</taxon>
    </lineage>
</organism>
<keyword evidence="3" id="KW-0808">Transferase</keyword>
<reference evidence="6" key="1">
    <citation type="journal article" date="2015" name="Nature">
        <title>Complex archaea that bridge the gap between prokaryotes and eukaryotes.</title>
        <authorList>
            <person name="Spang A."/>
            <person name="Saw J.H."/>
            <person name="Jorgensen S.L."/>
            <person name="Zaremba-Niedzwiedzka K."/>
            <person name="Martijn J."/>
            <person name="Lind A.E."/>
            <person name="van Eijk R."/>
            <person name="Schleper C."/>
            <person name="Guy L."/>
            <person name="Ettema T.J."/>
        </authorList>
    </citation>
    <scope>NUCLEOTIDE SEQUENCE</scope>
</reference>
<evidence type="ECO:0000256" key="4">
    <source>
        <dbReference type="ARBA" id="ARBA00023052"/>
    </source>
</evidence>
<gene>
    <name evidence="6" type="ORF">LCGC14_1787730</name>
</gene>
<dbReference type="PROSITE" id="PS00802">
    <property type="entry name" value="TRANSKETOLASE_2"/>
    <property type="match status" value="1"/>
</dbReference>
<name>A0A0F9GTI9_9ZZZZ</name>
<evidence type="ECO:0000256" key="1">
    <source>
        <dbReference type="ARBA" id="ARBA00001964"/>
    </source>
</evidence>
<dbReference type="Pfam" id="PF02780">
    <property type="entry name" value="Transketolase_C"/>
    <property type="match status" value="1"/>
</dbReference>
<dbReference type="InterPro" id="IPR029061">
    <property type="entry name" value="THDP-binding"/>
</dbReference>
<evidence type="ECO:0000256" key="3">
    <source>
        <dbReference type="ARBA" id="ARBA00022679"/>
    </source>
</evidence>
<comment type="cofactor">
    <cofactor evidence="1">
        <name>thiamine diphosphate</name>
        <dbReference type="ChEBI" id="CHEBI:58937"/>
    </cofactor>
</comment>
<dbReference type="Gene3D" id="3.40.50.920">
    <property type="match status" value="1"/>
</dbReference>
<sequence>MAEIREVFGKALLEVGRENPNVVVLDADIATSSKVTYFAEEFPQRFFQMGVCEQNMIGVAAGFARMGKIPFTSTFGVFASRRICDQVSMLVAYPHLNVKVVGAYSGIVSGNNGATHQAMEDVAIMRVMPGMVVIDPADEIEMVQAVKAIVEYNGPVYLRLTRDEWPLVSPPNYQFRIGKACIVREGKDVTLIGSGMMVSQCMEAAKILAQEGIESKVINMSTIKPIDVETIIKVAKETKAIVTAENHNIIGGLGSAVAEVIGENYPVVMKRVGIKDIFGECGTNEELLDKYRISPKHIVKAVREVIKKRH</sequence>
<dbReference type="SMART" id="SM00861">
    <property type="entry name" value="Transket_pyr"/>
    <property type="match status" value="1"/>
</dbReference>
<dbReference type="FunFam" id="3.40.50.970:FF:000129">
    <property type="entry name" value="Transketolase"/>
    <property type="match status" value="1"/>
</dbReference>
<dbReference type="SUPFAM" id="SSF52518">
    <property type="entry name" value="Thiamin diphosphate-binding fold (THDP-binding)"/>
    <property type="match status" value="1"/>
</dbReference>
<evidence type="ECO:0000259" key="5">
    <source>
        <dbReference type="SMART" id="SM00861"/>
    </source>
</evidence>
<dbReference type="InterPro" id="IPR033248">
    <property type="entry name" value="Transketolase_C"/>
</dbReference>
<feature type="domain" description="Transketolase-like pyrimidine-binding" evidence="5">
    <location>
        <begin position="2"/>
        <end position="167"/>
    </location>
</feature>
<proteinExistence type="inferred from homology"/>
<evidence type="ECO:0000313" key="6">
    <source>
        <dbReference type="EMBL" id="KKM02109.1"/>
    </source>
</evidence>
<dbReference type="PANTHER" id="PTHR43825:SF1">
    <property type="entry name" value="TRANSKETOLASE-LIKE PYRIMIDINE-BINDING DOMAIN-CONTAINING PROTEIN"/>
    <property type="match status" value="1"/>
</dbReference>
<dbReference type="InterPro" id="IPR005475">
    <property type="entry name" value="Transketolase-like_Pyr-bd"/>
</dbReference>